<gene>
    <name evidence="1" type="ORF">MILVUS5_LOCUS10193</name>
</gene>
<evidence type="ECO:0000313" key="2">
    <source>
        <dbReference type="Proteomes" id="UP001177021"/>
    </source>
</evidence>
<accession>A0ACB0J6Z9</accession>
<name>A0ACB0J6Z9_TRIPR</name>
<organism evidence="1 2">
    <name type="scientific">Trifolium pratense</name>
    <name type="common">Red clover</name>
    <dbReference type="NCBI Taxonomy" id="57577"/>
    <lineage>
        <taxon>Eukaryota</taxon>
        <taxon>Viridiplantae</taxon>
        <taxon>Streptophyta</taxon>
        <taxon>Embryophyta</taxon>
        <taxon>Tracheophyta</taxon>
        <taxon>Spermatophyta</taxon>
        <taxon>Magnoliopsida</taxon>
        <taxon>eudicotyledons</taxon>
        <taxon>Gunneridae</taxon>
        <taxon>Pentapetalae</taxon>
        <taxon>rosids</taxon>
        <taxon>fabids</taxon>
        <taxon>Fabales</taxon>
        <taxon>Fabaceae</taxon>
        <taxon>Papilionoideae</taxon>
        <taxon>50 kb inversion clade</taxon>
        <taxon>NPAAA clade</taxon>
        <taxon>Hologalegina</taxon>
        <taxon>IRL clade</taxon>
        <taxon>Trifolieae</taxon>
        <taxon>Trifolium</taxon>
    </lineage>
</organism>
<reference evidence="1" key="1">
    <citation type="submission" date="2023-10" db="EMBL/GenBank/DDBJ databases">
        <authorList>
            <person name="Rodriguez Cubillos JULIANA M."/>
            <person name="De Vega J."/>
        </authorList>
    </citation>
    <scope>NUCLEOTIDE SEQUENCE</scope>
</reference>
<evidence type="ECO:0000313" key="1">
    <source>
        <dbReference type="EMBL" id="CAJ2640324.1"/>
    </source>
</evidence>
<keyword evidence="2" id="KW-1185">Reference proteome</keyword>
<dbReference type="EMBL" id="CASHSV030000024">
    <property type="protein sequence ID" value="CAJ2640324.1"/>
    <property type="molecule type" value="Genomic_DNA"/>
</dbReference>
<sequence length="141" mass="16639">MASQHYHIANIQWHFNNQNDSKLHSTDQVIFLFLCFFAIIIFLPSFFLCIHFCRRRFSFQPSTKVMVSPVPQHVLLYSITKNLEMVDFENKKECCICLSIFQNNEMVKVLLECKHVYHSECLDLWISTHPSCPLCRASIHI</sequence>
<protein>
    <submittedName>
        <fullName evidence="1">Uncharacterized protein</fullName>
    </submittedName>
</protein>
<dbReference type="Proteomes" id="UP001177021">
    <property type="component" value="Unassembled WGS sequence"/>
</dbReference>
<comment type="caution">
    <text evidence="1">The sequence shown here is derived from an EMBL/GenBank/DDBJ whole genome shotgun (WGS) entry which is preliminary data.</text>
</comment>
<proteinExistence type="predicted"/>